<dbReference type="Proteomes" id="UP000460318">
    <property type="component" value="Unassembled WGS sequence"/>
</dbReference>
<reference evidence="1 2" key="1">
    <citation type="submission" date="2019-12" db="EMBL/GenBank/DDBJ databases">
        <title>Paenibacillus sp. nov., an endophytic bacterium isolated from the stem of Dendrobium.</title>
        <authorList>
            <person name="Zhao R."/>
        </authorList>
    </citation>
    <scope>NUCLEOTIDE SEQUENCE [LARGE SCALE GENOMIC DNA]</scope>
    <source>
        <strain evidence="1 2">HJL G12</strain>
    </source>
</reference>
<organism evidence="1 2">
    <name type="scientific">Paenibacillus dendrobii</name>
    <dbReference type="NCBI Taxonomy" id="2691084"/>
    <lineage>
        <taxon>Bacteria</taxon>
        <taxon>Bacillati</taxon>
        <taxon>Bacillota</taxon>
        <taxon>Bacilli</taxon>
        <taxon>Bacillales</taxon>
        <taxon>Paenibacillaceae</taxon>
        <taxon>Paenibacillus</taxon>
    </lineage>
</organism>
<dbReference type="EMBL" id="WUBI01000002">
    <property type="protein sequence ID" value="MWV44788.1"/>
    <property type="molecule type" value="Genomic_DNA"/>
</dbReference>
<gene>
    <name evidence="1" type="ORF">GRF59_14300</name>
</gene>
<dbReference type="AlphaFoldDB" id="A0A7X3IJR4"/>
<dbReference type="GO" id="GO:0003677">
    <property type="term" value="F:DNA binding"/>
    <property type="evidence" value="ECO:0007669"/>
    <property type="project" value="UniProtKB-KW"/>
</dbReference>
<keyword evidence="1" id="KW-0238">DNA-binding</keyword>
<accession>A0A7X3IJR4</accession>
<keyword evidence="2" id="KW-1185">Reference proteome</keyword>
<dbReference type="RefSeq" id="WP_160498407.1">
    <property type="nucleotide sequence ID" value="NZ_WUBI01000002.1"/>
</dbReference>
<name>A0A7X3IJR4_9BACL</name>
<evidence type="ECO:0000313" key="2">
    <source>
        <dbReference type="Proteomes" id="UP000460318"/>
    </source>
</evidence>
<sequence>MTKTKDDYPIMLEPAHIQEILGLGRKNTYQFLNEVEAKVYLKKEPEFHLKRIGKLMKIPKDSFFDWLEGNTTK</sequence>
<protein>
    <submittedName>
        <fullName evidence="1">DNA-binding protein</fullName>
    </submittedName>
</protein>
<comment type="caution">
    <text evidence="1">The sequence shown here is derived from an EMBL/GenBank/DDBJ whole genome shotgun (WGS) entry which is preliminary data.</text>
</comment>
<evidence type="ECO:0000313" key="1">
    <source>
        <dbReference type="EMBL" id="MWV44788.1"/>
    </source>
</evidence>
<proteinExistence type="predicted"/>